<protein>
    <submittedName>
        <fullName evidence="2">DUF3782 domain-containing protein</fullName>
    </submittedName>
</protein>
<feature type="coiled-coil region" evidence="1">
    <location>
        <begin position="75"/>
        <end position="109"/>
    </location>
</feature>
<dbReference type="PANTHER" id="PTHR34314">
    <property type="entry name" value="CRENARCHAEAL PROTEIN, PUTATIVE-RELATED"/>
    <property type="match status" value="1"/>
</dbReference>
<sequence>MRGWGAVEAAELKRRLLGLLREDEEFRYAVAGLLGLDTILLELKALREDFNEYIKLEEKRWGENEKRWKENEKRWEEAYKRFERVEEELKALREESVRLRSDFNKLYEQVSRRLDSFERRLIALGARWGVESEEAFREAMKGILERILGTARVERWTYFDSEGEVFGRPAQVEADLLVRDGVHILVEVKASASEADVAKLWRVGRLYEKVTGVKPKLVIVSPFVDERAIKLARELGVEICTET</sequence>
<dbReference type="InterPro" id="IPR011335">
    <property type="entry name" value="Restrct_endonuc-II-like"/>
</dbReference>
<comment type="caution">
    <text evidence="2">The sequence shown here is derived from an EMBL/GenBank/DDBJ whole genome shotgun (WGS) entry which is preliminary data.</text>
</comment>
<keyword evidence="1" id="KW-0175">Coiled coil</keyword>
<gene>
    <name evidence="2" type="ORF">ENM88_05990</name>
</gene>
<dbReference type="InterPro" id="IPR012431">
    <property type="entry name" value="PDDEXK_10"/>
</dbReference>
<evidence type="ECO:0000256" key="1">
    <source>
        <dbReference type="SAM" id="Coils"/>
    </source>
</evidence>
<accession>A0A7J3X8C1</accession>
<dbReference type="Pfam" id="PF07788">
    <property type="entry name" value="PDDEXK_10"/>
    <property type="match status" value="1"/>
</dbReference>
<dbReference type="Pfam" id="PF12644">
    <property type="entry name" value="DUF3782"/>
    <property type="match status" value="1"/>
</dbReference>
<name>A0A7J3X8C1_THEPE</name>
<dbReference type="PANTHER" id="PTHR34314:SF6">
    <property type="entry name" value="DUF3782 DOMAIN-CONTAINING PROTEIN"/>
    <property type="match status" value="1"/>
</dbReference>
<organism evidence="2">
    <name type="scientific">Thermofilum pendens</name>
    <dbReference type="NCBI Taxonomy" id="2269"/>
    <lineage>
        <taxon>Archaea</taxon>
        <taxon>Thermoproteota</taxon>
        <taxon>Thermoprotei</taxon>
        <taxon>Thermofilales</taxon>
        <taxon>Thermofilaceae</taxon>
        <taxon>Thermofilum</taxon>
    </lineage>
</organism>
<dbReference type="InterPro" id="IPR024271">
    <property type="entry name" value="DUF3782"/>
</dbReference>
<dbReference type="SUPFAM" id="SSF52980">
    <property type="entry name" value="Restriction endonuclease-like"/>
    <property type="match status" value="1"/>
</dbReference>
<reference evidence="2" key="1">
    <citation type="journal article" date="2020" name="mSystems">
        <title>Genome- and Community-Level Interaction Insights into Carbon Utilization and Element Cycling Functions of Hydrothermarchaeota in Hydrothermal Sediment.</title>
        <authorList>
            <person name="Zhou Z."/>
            <person name="Liu Y."/>
            <person name="Xu W."/>
            <person name="Pan J."/>
            <person name="Luo Z.H."/>
            <person name="Li M."/>
        </authorList>
    </citation>
    <scope>NUCLEOTIDE SEQUENCE [LARGE SCALE GENOMIC DNA]</scope>
    <source>
        <strain evidence="2">SpSt-1125</strain>
    </source>
</reference>
<dbReference type="EMBL" id="DRZM01000171">
    <property type="protein sequence ID" value="HHP05275.1"/>
    <property type="molecule type" value="Genomic_DNA"/>
</dbReference>
<dbReference type="AlphaFoldDB" id="A0A7J3X8C1"/>
<evidence type="ECO:0000313" key="2">
    <source>
        <dbReference type="EMBL" id="HHP05275.1"/>
    </source>
</evidence>
<proteinExistence type="predicted"/>